<dbReference type="EMBL" id="AP014959">
    <property type="protein sequence ID" value="BAS83433.1"/>
    <property type="molecule type" value="Genomic_DNA"/>
</dbReference>
<dbReference type="Proteomes" id="UP000059680">
    <property type="component" value="Chromosome 3"/>
</dbReference>
<proteinExistence type="predicted"/>
<reference evidence="2" key="1">
    <citation type="journal article" date="2005" name="Nature">
        <title>The map-based sequence of the rice genome.</title>
        <authorList>
            <consortium name="International rice genome sequencing project (IRGSP)"/>
            <person name="Matsumoto T."/>
            <person name="Wu J."/>
            <person name="Kanamori H."/>
            <person name="Katayose Y."/>
            <person name="Fujisawa M."/>
            <person name="Namiki N."/>
            <person name="Mizuno H."/>
            <person name="Yamamoto K."/>
            <person name="Antonio B.A."/>
            <person name="Baba T."/>
            <person name="Sakata K."/>
            <person name="Nagamura Y."/>
            <person name="Aoki H."/>
            <person name="Arikawa K."/>
            <person name="Arita K."/>
            <person name="Bito T."/>
            <person name="Chiden Y."/>
            <person name="Fujitsuka N."/>
            <person name="Fukunaka R."/>
            <person name="Hamada M."/>
            <person name="Harada C."/>
            <person name="Hayashi A."/>
            <person name="Hijishita S."/>
            <person name="Honda M."/>
            <person name="Hosokawa S."/>
            <person name="Ichikawa Y."/>
            <person name="Idonuma A."/>
            <person name="Iijima M."/>
            <person name="Ikeda M."/>
            <person name="Ikeno M."/>
            <person name="Ito K."/>
            <person name="Ito S."/>
            <person name="Ito T."/>
            <person name="Ito Y."/>
            <person name="Ito Y."/>
            <person name="Iwabuchi A."/>
            <person name="Kamiya K."/>
            <person name="Karasawa W."/>
            <person name="Kurita K."/>
            <person name="Katagiri S."/>
            <person name="Kikuta A."/>
            <person name="Kobayashi H."/>
            <person name="Kobayashi N."/>
            <person name="Machita K."/>
            <person name="Maehara T."/>
            <person name="Masukawa M."/>
            <person name="Mizubayashi T."/>
            <person name="Mukai Y."/>
            <person name="Nagasaki H."/>
            <person name="Nagata Y."/>
            <person name="Naito S."/>
            <person name="Nakashima M."/>
            <person name="Nakama Y."/>
            <person name="Nakamichi Y."/>
            <person name="Nakamura M."/>
            <person name="Meguro A."/>
            <person name="Negishi M."/>
            <person name="Ohta I."/>
            <person name="Ohta T."/>
            <person name="Okamoto M."/>
            <person name="Ono N."/>
            <person name="Saji S."/>
            <person name="Sakaguchi M."/>
            <person name="Sakai K."/>
            <person name="Shibata M."/>
            <person name="Shimokawa T."/>
            <person name="Song J."/>
            <person name="Takazaki Y."/>
            <person name="Terasawa K."/>
            <person name="Tsugane M."/>
            <person name="Tsuji K."/>
            <person name="Ueda S."/>
            <person name="Waki K."/>
            <person name="Yamagata H."/>
            <person name="Yamamoto M."/>
            <person name="Yamamoto S."/>
            <person name="Yamane H."/>
            <person name="Yoshiki S."/>
            <person name="Yoshihara R."/>
            <person name="Yukawa K."/>
            <person name="Zhong H."/>
            <person name="Yano M."/>
            <person name="Yuan Q."/>
            <person name="Ouyang S."/>
            <person name="Liu J."/>
            <person name="Jones K.M."/>
            <person name="Gansberger K."/>
            <person name="Moffat K."/>
            <person name="Hill J."/>
            <person name="Bera J."/>
            <person name="Fadrosh D."/>
            <person name="Jin S."/>
            <person name="Johri S."/>
            <person name="Kim M."/>
            <person name="Overton L."/>
            <person name="Reardon M."/>
            <person name="Tsitrin T."/>
            <person name="Vuong H."/>
            <person name="Weaver B."/>
            <person name="Ciecko A."/>
            <person name="Tallon L."/>
            <person name="Jackson J."/>
            <person name="Pai G."/>
            <person name="Aken S.V."/>
            <person name="Utterback T."/>
            <person name="Reidmuller S."/>
            <person name="Feldblyum T."/>
            <person name="Hsiao J."/>
            <person name="Zismann V."/>
            <person name="Iobst S."/>
            <person name="de Vazeille A.R."/>
            <person name="Buell C.R."/>
            <person name="Ying K."/>
            <person name="Li Y."/>
            <person name="Lu T."/>
            <person name="Huang Y."/>
            <person name="Zhao Q."/>
            <person name="Feng Q."/>
            <person name="Zhang L."/>
            <person name="Zhu J."/>
            <person name="Weng Q."/>
            <person name="Mu J."/>
            <person name="Lu Y."/>
            <person name="Fan D."/>
            <person name="Liu Y."/>
            <person name="Guan J."/>
            <person name="Zhang Y."/>
            <person name="Yu S."/>
            <person name="Liu X."/>
            <person name="Zhang Y."/>
            <person name="Hong G."/>
            <person name="Han B."/>
            <person name="Choisne N."/>
            <person name="Demange N."/>
            <person name="Orjeda G."/>
            <person name="Samain S."/>
            <person name="Cattolico L."/>
            <person name="Pelletier E."/>
            <person name="Couloux A."/>
            <person name="Segurens B."/>
            <person name="Wincker P."/>
            <person name="D'Hont A."/>
            <person name="Scarpelli C."/>
            <person name="Weissenbach J."/>
            <person name="Salanoubat M."/>
            <person name="Quetier F."/>
            <person name="Yu Y."/>
            <person name="Kim H.R."/>
            <person name="Rambo T."/>
            <person name="Currie J."/>
            <person name="Collura K."/>
            <person name="Luo M."/>
            <person name="Yang T."/>
            <person name="Ammiraju J.S.S."/>
            <person name="Engler F."/>
            <person name="Soderlund C."/>
            <person name="Wing R.A."/>
            <person name="Palmer L.E."/>
            <person name="de la Bastide M."/>
            <person name="Spiegel L."/>
            <person name="Nascimento L."/>
            <person name="Zutavern T."/>
            <person name="O'Shaughnessy A."/>
            <person name="Dike S."/>
            <person name="Dedhia N."/>
            <person name="Preston R."/>
            <person name="Balija V."/>
            <person name="McCombie W.R."/>
            <person name="Chow T."/>
            <person name="Chen H."/>
            <person name="Chung M."/>
            <person name="Chen C."/>
            <person name="Shaw J."/>
            <person name="Wu H."/>
            <person name="Hsiao K."/>
            <person name="Chao Y."/>
            <person name="Chu M."/>
            <person name="Cheng C."/>
            <person name="Hour A."/>
            <person name="Lee P."/>
            <person name="Lin S."/>
            <person name="Lin Y."/>
            <person name="Liou J."/>
            <person name="Liu S."/>
            <person name="Hsing Y."/>
            <person name="Raghuvanshi S."/>
            <person name="Mohanty A."/>
            <person name="Bharti A.K."/>
            <person name="Gaur A."/>
            <person name="Gupta V."/>
            <person name="Kumar D."/>
            <person name="Ravi V."/>
            <person name="Vij S."/>
            <person name="Kapur A."/>
            <person name="Khurana P."/>
            <person name="Khurana P."/>
            <person name="Khurana J.P."/>
            <person name="Tyagi A.K."/>
            <person name="Gaikwad K."/>
            <person name="Singh A."/>
            <person name="Dalal V."/>
            <person name="Srivastava S."/>
            <person name="Dixit A."/>
            <person name="Pal A.K."/>
            <person name="Ghazi I.A."/>
            <person name="Yadav M."/>
            <person name="Pandit A."/>
            <person name="Bhargava A."/>
            <person name="Sureshbabu K."/>
            <person name="Batra K."/>
            <person name="Sharma T.R."/>
            <person name="Mohapatra T."/>
            <person name="Singh N.K."/>
            <person name="Messing J."/>
            <person name="Nelson A.B."/>
            <person name="Fuks G."/>
            <person name="Kavchok S."/>
            <person name="Keizer G."/>
            <person name="Linton E."/>
            <person name="Llaca V."/>
            <person name="Song R."/>
            <person name="Tanyolac B."/>
            <person name="Young S."/>
            <person name="Ho-Il K."/>
            <person name="Hahn J.H."/>
            <person name="Sangsakoo G."/>
            <person name="Vanavichit A."/>
            <person name="de Mattos Luiz.A.T."/>
            <person name="Zimmer P.D."/>
            <person name="Malone G."/>
            <person name="Dellagostin O."/>
            <person name="de Oliveira A.C."/>
            <person name="Bevan M."/>
            <person name="Bancroft I."/>
            <person name="Minx P."/>
            <person name="Cordum H."/>
            <person name="Wilson R."/>
            <person name="Cheng Z."/>
            <person name="Jin W."/>
            <person name="Jiang J."/>
            <person name="Leong S.A."/>
            <person name="Iwama H."/>
            <person name="Gojobori T."/>
            <person name="Itoh T."/>
            <person name="Niimura Y."/>
            <person name="Fujii Y."/>
            <person name="Habara T."/>
            <person name="Sakai H."/>
            <person name="Sato Y."/>
            <person name="Wilson G."/>
            <person name="Kumar K."/>
            <person name="McCouch S."/>
            <person name="Juretic N."/>
            <person name="Hoen D."/>
            <person name="Wright S."/>
            <person name="Bruskiewich R."/>
            <person name="Bureau T."/>
            <person name="Miyao A."/>
            <person name="Hirochika H."/>
            <person name="Nishikawa T."/>
            <person name="Kadowaki K."/>
            <person name="Sugiura M."/>
            <person name="Burr B."/>
            <person name="Sasaki T."/>
        </authorList>
    </citation>
    <scope>NUCLEOTIDE SEQUENCE [LARGE SCALE GENOMIC DNA]</scope>
    <source>
        <strain evidence="2">cv. Nipponbare</strain>
    </source>
</reference>
<reference evidence="1 2" key="3">
    <citation type="journal article" date="2013" name="Rice">
        <title>Improvement of the Oryza sativa Nipponbare reference genome using next generation sequence and optical map data.</title>
        <authorList>
            <person name="Kawahara Y."/>
            <person name="de la Bastide M."/>
            <person name="Hamilton J.P."/>
            <person name="Kanamori H."/>
            <person name="McCombie W.R."/>
            <person name="Ouyang S."/>
            <person name="Schwartz D.C."/>
            <person name="Tanaka T."/>
            <person name="Wu J."/>
            <person name="Zhou S."/>
            <person name="Childs K.L."/>
            <person name="Davidson R.M."/>
            <person name="Lin H."/>
            <person name="Quesada-Ocampo L."/>
            <person name="Vaillancourt B."/>
            <person name="Sakai H."/>
            <person name="Lee S.S."/>
            <person name="Kim J."/>
            <person name="Numa H."/>
            <person name="Itoh T."/>
            <person name="Buell C.R."/>
            <person name="Matsumoto T."/>
        </authorList>
    </citation>
    <scope>NUCLEOTIDE SEQUENCE [LARGE SCALE GENOMIC DNA]</scope>
    <source>
        <strain evidence="2">cv. Nipponbare</strain>
    </source>
</reference>
<dbReference type="PaxDb" id="39947-A0A0N7KH00"/>
<evidence type="ECO:0000313" key="1">
    <source>
        <dbReference type="EMBL" id="BAS83433.1"/>
    </source>
</evidence>
<dbReference type="Gramene" id="Os03t0267850-00">
    <property type="protein sequence ID" value="Os03t0267850-00"/>
    <property type="gene ID" value="Os03g0267850"/>
</dbReference>
<accession>A0A0N7KH00</accession>
<keyword evidence="2" id="KW-1185">Reference proteome</keyword>
<dbReference type="AlphaFoldDB" id="A0A0N7KH00"/>
<gene>
    <name evidence="1" type="ordered locus">Os03g0267850</name>
    <name evidence="1" type="ORF">OSNPB_030267850</name>
</gene>
<protein>
    <submittedName>
        <fullName evidence="1">Os03g0267850 protein</fullName>
    </submittedName>
</protein>
<reference evidence="1 2" key="2">
    <citation type="journal article" date="2013" name="Plant Cell Physiol.">
        <title>Rice Annotation Project Database (RAP-DB): an integrative and interactive database for rice genomics.</title>
        <authorList>
            <person name="Sakai H."/>
            <person name="Lee S.S."/>
            <person name="Tanaka T."/>
            <person name="Numa H."/>
            <person name="Kim J."/>
            <person name="Kawahara Y."/>
            <person name="Wakimoto H."/>
            <person name="Yang C.C."/>
            <person name="Iwamoto M."/>
            <person name="Abe T."/>
            <person name="Yamada Y."/>
            <person name="Muto A."/>
            <person name="Inokuchi H."/>
            <person name="Ikemura T."/>
            <person name="Matsumoto T."/>
            <person name="Sasaki T."/>
            <person name="Itoh T."/>
        </authorList>
    </citation>
    <scope>NUCLEOTIDE SEQUENCE [LARGE SCALE GENOMIC DNA]</scope>
    <source>
        <strain evidence="2">cv. Nipponbare</strain>
    </source>
</reference>
<evidence type="ECO:0000313" key="2">
    <source>
        <dbReference type="Proteomes" id="UP000059680"/>
    </source>
</evidence>
<sequence length="91" mass="10031">MITFEAQPPMHQFMGKNGAQCTDLGRPNNTRIAVTSHLLVSFCGWVFISSNRFAPILGLLSICRKSEHKGTKTNRCKEPTLLSPSIASLRA</sequence>
<name>A0A0N7KH00_ORYSJ</name>
<organism evidence="1 2">
    <name type="scientific">Oryza sativa subsp. japonica</name>
    <name type="common">Rice</name>
    <dbReference type="NCBI Taxonomy" id="39947"/>
    <lineage>
        <taxon>Eukaryota</taxon>
        <taxon>Viridiplantae</taxon>
        <taxon>Streptophyta</taxon>
        <taxon>Embryophyta</taxon>
        <taxon>Tracheophyta</taxon>
        <taxon>Spermatophyta</taxon>
        <taxon>Magnoliopsida</taxon>
        <taxon>Liliopsida</taxon>
        <taxon>Poales</taxon>
        <taxon>Poaceae</taxon>
        <taxon>BOP clade</taxon>
        <taxon>Oryzoideae</taxon>
        <taxon>Oryzeae</taxon>
        <taxon>Oryzinae</taxon>
        <taxon>Oryza</taxon>
        <taxon>Oryza sativa</taxon>
    </lineage>
</organism>
<dbReference type="InParanoid" id="A0A0N7KH00"/>